<sequence length="95" mass="10680">MPILLAALTEILAFVFKQIIVKFVLFTVMFLLLTQLAPLVTSYLPNGANLSALFNSLPSAVLWFMNVSAFDVTFPMIVVAYFTRFFIRRIPFIGG</sequence>
<organism evidence="2">
    <name type="scientific">Salmonella enterica subsp. enterica serovar Panama</name>
    <dbReference type="NCBI Taxonomy" id="29472"/>
    <lineage>
        <taxon>Bacteria</taxon>
        <taxon>Pseudomonadati</taxon>
        <taxon>Pseudomonadota</taxon>
        <taxon>Gammaproteobacteria</taxon>
        <taxon>Enterobacterales</taxon>
        <taxon>Enterobacteriaceae</taxon>
        <taxon>Salmonella</taxon>
    </lineage>
</organism>
<feature type="transmembrane region" description="Helical" evidence="1">
    <location>
        <begin position="60"/>
        <end position="82"/>
    </location>
</feature>
<proteinExistence type="predicted"/>
<name>A0A619AHK4_SALET</name>
<protein>
    <submittedName>
        <fullName evidence="2">DUF2523 domain-containing protein</fullName>
    </submittedName>
</protein>
<comment type="caution">
    <text evidence="2">The sequence shown here is derived from an EMBL/GenBank/DDBJ whole genome shotgun (WGS) entry which is preliminary data.</text>
</comment>
<gene>
    <name evidence="2" type="ORF">ATT75_25080</name>
</gene>
<accession>A0A619AHK4</accession>
<dbReference type="EMBL" id="AAKZQX010000090">
    <property type="protein sequence ID" value="ECX6035901.1"/>
    <property type="molecule type" value="Genomic_DNA"/>
</dbReference>
<evidence type="ECO:0000256" key="1">
    <source>
        <dbReference type="SAM" id="Phobius"/>
    </source>
</evidence>
<keyword evidence="1" id="KW-1133">Transmembrane helix</keyword>
<dbReference type="AlphaFoldDB" id="A0A619AHK4"/>
<evidence type="ECO:0000313" key="2">
    <source>
        <dbReference type="EMBL" id="ECX6035901.1"/>
    </source>
</evidence>
<keyword evidence="1" id="KW-0472">Membrane</keyword>
<feature type="transmembrane region" description="Helical" evidence="1">
    <location>
        <begin position="20"/>
        <end position="40"/>
    </location>
</feature>
<reference evidence="2" key="1">
    <citation type="submission" date="2018-07" db="EMBL/GenBank/DDBJ databases">
        <authorList>
            <consortium name="PulseNet: The National Subtyping Network for Foodborne Disease Surveillance"/>
            <person name="Tarr C.L."/>
            <person name="Trees E."/>
            <person name="Katz L.S."/>
            <person name="Carleton-Romer H.A."/>
            <person name="Stroika S."/>
            <person name="Kucerova Z."/>
            <person name="Roache K.F."/>
            <person name="Sabol A.L."/>
            <person name="Besser J."/>
            <person name="Gerner-Smidt P."/>
        </authorList>
    </citation>
    <scope>NUCLEOTIDE SEQUENCE</scope>
    <source>
        <strain evidence="2">PNUSAS001246</strain>
    </source>
</reference>
<keyword evidence="1" id="KW-0812">Transmembrane</keyword>